<reference evidence="1" key="1">
    <citation type="journal article" date="2022" name="Int. J. Mol. Sci.">
        <title>Draft Genome of Tanacetum Coccineum: Genomic Comparison of Closely Related Tanacetum-Family Plants.</title>
        <authorList>
            <person name="Yamashiro T."/>
            <person name="Shiraishi A."/>
            <person name="Nakayama K."/>
            <person name="Satake H."/>
        </authorList>
    </citation>
    <scope>NUCLEOTIDE SEQUENCE</scope>
</reference>
<proteinExistence type="predicted"/>
<accession>A0ABQ5C5X5</accession>
<evidence type="ECO:0000313" key="2">
    <source>
        <dbReference type="Proteomes" id="UP001151760"/>
    </source>
</evidence>
<organism evidence="1 2">
    <name type="scientific">Tanacetum coccineum</name>
    <dbReference type="NCBI Taxonomy" id="301880"/>
    <lineage>
        <taxon>Eukaryota</taxon>
        <taxon>Viridiplantae</taxon>
        <taxon>Streptophyta</taxon>
        <taxon>Embryophyta</taxon>
        <taxon>Tracheophyta</taxon>
        <taxon>Spermatophyta</taxon>
        <taxon>Magnoliopsida</taxon>
        <taxon>eudicotyledons</taxon>
        <taxon>Gunneridae</taxon>
        <taxon>Pentapetalae</taxon>
        <taxon>asterids</taxon>
        <taxon>campanulids</taxon>
        <taxon>Asterales</taxon>
        <taxon>Asteraceae</taxon>
        <taxon>Asteroideae</taxon>
        <taxon>Anthemideae</taxon>
        <taxon>Anthemidinae</taxon>
        <taxon>Tanacetum</taxon>
    </lineage>
</organism>
<keyword evidence="2" id="KW-1185">Reference proteome</keyword>
<name>A0ABQ5C5X5_9ASTR</name>
<dbReference type="Proteomes" id="UP001151760">
    <property type="component" value="Unassembled WGS sequence"/>
</dbReference>
<dbReference type="EMBL" id="BQNB010013929">
    <property type="protein sequence ID" value="GJT21949.1"/>
    <property type="molecule type" value="Genomic_DNA"/>
</dbReference>
<comment type="caution">
    <text evidence="1">The sequence shown here is derived from an EMBL/GenBank/DDBJ whole genome shotgun (WGS) entry which is preliminary data.</text>
</comment>
<protein>
    <submittedName>
        <fullName evidence="1">Uncharacterized protein</fullName>
    </submittedName>
</protein>
<sequence>MKVIKEGFEKLGLLKINDDSFACNTPLGTIFNEFSRLSEMDDDLFTYKVEIPGLPTIPCDKKEGDDSDDGDLDIYEPRVCYDDNERIYAKAVIFVNKRLVSLMDVTVEQWLDLIYVNHTKVDGKIKEGVISKWLVRSYKKQFDEYMEIKKQWVTHGINADMEYNPSNVEFAEWLASKFYNHKTMDRFIKNALWIYWTRGDDEVELTDEEFSDPDDGNLIDKDKVAVIFRIETDIFDFETPICKAFNEFNYLLKIDTDLLTSDIFGFNTYDEFKNELMDEWTKGITRVPEEPWSKNGIPIDDIHHICEPIYFRNRKAKWPTCNSNDDGFCNGGELPGMI</sequence>
<reference evidence="1" key="2">
    <citation type="submission" date="2022-01" db="EMBL/GenBank/DDBJ databases">
        <authorList>
            <person name="Yamashiro T."/>
            <person name="Shiraishi A."/>
            <person name="Satake H."/>
            <person name="Nakayama K."/>
        </authorList>
    </citation>
    <scope>NUCLEOTIDE SEQUENCE</scope>
</reference>
<evidence type="ECO:0000313" key="1">
    <source>
        <dbReference type="EMBL" id="GJT21949.1"/>
    </source>
</evidence>
<gene>
    <name evidence="1" type="ORF">Tco_0891886</name>
</gene>